<evidence type="ECO:0000313" key="2">
    <source>
        <dbReference type="EMBL" id="AMY71211.1"/>
    </source>
</evidence>
<sequence length="110" mass="11552">MDIQKLSPRLGICGQVELSNIPEIVQAGYRLLVCNRPDDEERGQPGFTEVAEAAQSAGLATLYLPIAGPSDFARQAPAMAEAMRTASGPVLAYCRSGARSSMLCTAALAP</sequence>
<dbReference type="PATRIC" id="fig|1335048.3.peg.4145"/>
<proteinExistence type="predicted"/>
<gene>
    <name evidence="2" type="ORF">AKL17_3989</name>
</gene>
<feature type="domain" description="Beta-lactamase hydrolase-like protein phosphatase-like" evidence="1">
    <location>
        <begin position="2"/>
        <end position="105"/>
    </location>
</feature>
<dbReference type="STRING" id="1335048.AKL17_3989"/>
<dbReference type="GO" id="GO:0016787">
    <property type="term" value="F:hydrolase activity"/>
    <property type="evidence" value="ECO:0007669"/>
    <property type="project" value="InterPro"/>
</dbReference>
<dbReference type="KEGG" id="daa:AKL17_3989"/>
<dbReference type="InterPro" id="IPR029021">
    <property type="entry name" value="Prot-tyrosine_phosphatase-like"/>
</dbReference>
<dbReference type="Gene3D" id="3.90.190.10">
    <property type="entry name" value="Protein tyrosine phosphatase superfamily"/>
    <property type="match status" value="1"/>
</dbReference>
<protein>
    <recommendedName>
        <fullName evidence="1">Beta-lactamase hydrolase-like protein phosphatase-like domain-containing protein</fullName>
    </recommendedName>
</protein>
<accession>A0A159Z751</accession>
<name>A0A159Z751_9RHOB</name>
<keyword evidence="3" id="KW-1185">Reference proteome</keyword>
<dbReference type="RefSeq" id="WP_066816231.1">
    <property type="nucleotide sequence ID" value="NZ_CP012661.1"/>
</dbReference>
<dbReference type="AlphaFoldDB" id="A0A159Z751"/>
<organism evidence="2 3">
    <name type="scientific">Frigidibacter mobilis</name>
    <dbReference type="NCBI Taxonomy" id="1335048"/>
    <lineage>
        <taxon>Bacteria</taxon>
        <taxon>Pseudomonadati</taxon>
        <taxon>Pseudomonadota</taxon>
        <taxon>Alphaproteobacteria</taxon>
        <taxon>Rhodobacterales</taxon>
        <taxon>Paracoccaceae</taxon>
        <taxon>Frigidibacter</taxon>
    </lineage>
</organism>
<dbReference type="OrthoDB" id="9805710at2"/>
<dbReference type="Pfam" id="PF04273">
    <property type="entry name" value="BLH_phosphatase"/>
    <property type="match status" value="1"/>
</dbReference>
<evidence type="ECO:0000259" key="1">
    <source>
        <dbReference type="Pfam" id="PF04273"/>
    </source>
</evidence>
<dbReference type="SUPFAM" id="SSF52799">
    <property type="entry name" value="(Phosphotyrosine protein) phosphatases II"/>
    <property type="match status" value="1"/>
</dbReference>
<dbReference type="Proteomes" id="UP000076128">
    <property type="component" value="Chromosome"/>
</dbReference>
<dbReference type="EMBL" id="CP012661">
    <property type="protein sequence ID" value="AMY71211.1"/>
    <property type="molecule type" value="Genomic_DNA"/>
</dbReference>
<evidence type="ECO:0000313" key="3">
    <source>
        <dbReference type="Proteomes" id="UP000076128"/>
    </source>
</evidence>
<reference evidence="2 3" key="1">
    <citation type="submission" date="2015-09" db="EMBL/GenBank/DDBJ databases">
        <title>Complete genome sequence of Defluviimonas alba cai42t isolated from an oilfield in Xinjiang.</title>
        <authorList>
            <person name="Geng S."/>
            <person name="Pan X."/>
            <person name="Wu X."/>
        </authorList>
    </citation>
    <scope>NUCLEOTIDE SEQUENCE [LARGE SCALE GENOMIC DNA]</scope>
    <source>
        <strain evidence="3">cai42</strain>
    </source>
</reference>
<dbReference type="NCBIfam" id="TIGR01244">
    <property type="entry name" value="TIGR01244 family sulfur transferase"/>
    <property type="match status" value="1"/>
</dbReference>
<dbReference type="InterPro" id="IPR005939">
    <property type="entry name" value="BLH_phosphatase-like"/>
</dbReference>